<evidence type="ECO:0000256" key="1">
    <source>
        <dbReference type="ARBA" id="ARBA00009005"/>
    </source>
</evidence>
<dbReference type="VEuPathDB" id="FungiDB:BD410DRAFT_839805"/>
<dbReference type="InterPro" id="IPR050452">
    <property type="entry name" value="Metacaspase"/>
</dbReference>
<feature type="domain" description="Peptidase C14 caspase" evidence="3">
    <location>
        <begin position="17"/>
        <end position="265"/>
    </location>
</feature>
<accession>A0A4Y7Q5A6</accession>
<keyword evidence="5" id="KW-1185">Reference proteome</keyword>
<protein>
    <recommendedName>
        <fullName evidence="3">Peptidase C14 caspase domain-containing protein</fullName>
    </recommendedName>
</protein>
<evidence type="ECO:0000313" key="4">
    <source>
        <dbReference type="EMBL" id="TDL22352.1"/>
    </source>
</evidence>
<proteinExistence type="inferred from homology"/>
<dbReference type="GO" id="GO:0005737">
    <property type="term" value="C:cytoplasm"/>
    <property type="evidence" value="ECO:0007669"/>
    <property type="project" value="TreeGrafter"/>
</dbReference>
<dbReference type="Proteomes" id="UP000294933">
    <property type="component" value="Unassembled WGS sequence"/>
</dbReference>
<dbReference type="PANTHER" id="PTHR48104">
    <property type="entry name" value="METACASPASE-4"/>
    <property type="match status" value="1"/>
</dbReference>
<name>A0A4Y7Q5A6_9AGAM</name>
<organism evidence="4 5">
    <name type="scientific">Rickenella mellea</name>
    <dbReference type="NCBI Taxonomy" id="50990"/>
    <lineage>
        <taxon>Eukaryota</taxon>
        <taxon>Fungi</taxon>
        <taxon>Dikarya</taxon>
        <taxon>Basidiomycota</taxon>
        <taxon>Agaricomycotina</taxon>
        <taxon>Agaricomycetes</taxon>
        <taxon>Hymenochaetales</taxon>
        <taxon>Rickenellaceae</taxon>
        <taxon>Rickenella</taxon>
    </lineage>
</organism>
<evidence type="ECO:0000256" key="2">
    <source>
        <dbReference type="SAM" id="MobiDB-lite"/>
    </source>
</evidence>
<dbReference type="GO" id="GO:0004197">
    <property type="term" value="F:cysteine-type endopeptidase activity"/>
    <property type="evidence" value="ECO:0007669"/>
    <property type="project" value="InterPro"/>
</dbReference>
<dbReference type="AlphaFoldDB" id="A0A4Y7Q5A6"/>
<feature type="region of interest" description="Disordered" evidence="2">
    <location>
        <begin position="646"/>
        <end position="667"/>
    </location>
</feature>
<dbReference type="Pfam" id="PF00656">
    <property type="entry name" value="Peptidase_C14"/>
    <property type="match status" value="1"/>
</dbReference>
<reference evidence="4 5" key="1">
    <citation type="submission" date="2018-06" db="EMBL/GenBank/DDBJ databases">
        <title>A transcriptomic atlas of mushroom development highlights an independent origin of complex multicellularity.</title>
        <authorList>
            <consortium name="DOE Joint Genome Institute"/>
            <person name="Krizsan K."/>
            <person name="Almasi E."/>
            <person name="Merenyi Z."/>
            <person name="Sahu N."/>
            <person name="Viragh M."/>
            <person name="Koszo T."/>
            <person name="Mondo S."/>
            <person name="Kiss B."/>
            <person name="Balint B."/>
            <person name="Kues U."/>
            <person name="Barry K."/>
            <person name="Hegedus J.C."/>
            <person name="Henrissat B."/>
            <person name="Johnson J."/>
            <person name="Lipzen A."/>
            <person name="Ohm R."/>
            <person name="Nagy I."/>
            <person name="Pangilinan J."/>
            <person name="Yan J."/>
            <person name="Xiong Y."/>
            <person name="Grigoriev I.V."/>
            <person name="Hibbett D.S."/>
            <person name="Nagy L.G."/>
        </authorList>
    </citation>
    <scope>NUCLEOTIDE SEQUENCE [LARGE SCALE GENOMIC DNA]</scope>
    <source>
        <strain evidence="4 5">SZMC22713</strain>
    </source>
</reference>
<sequence length="680" mass="75369">MPVADTQVHKRLPTPIFALTIGINDYQYEEYPDLDAAVGDANKFEQFLKGSLGVPERNIISLRDEKATREGIIGGFESLAANPLIQREDAIVIFYSGHGANTEMPAHWIEAGWVSGENHIEMLCPSDIGTGNPVVPGIPDRTIASLLNIISNAKGDNITLILDCCHSAGINRSDIPDGLVPRSILHPPPIPADCDHDIHQAAPRAGNLAQGFSGQNRASHVLLAACGRAQQAYECPKSKEGLFTRELLRVLKVTDVDKLTYISLMHKLEDLRIQTPHCDGANVQRRLFNKRDTGADHAFILGWRDDTRGIFLSAGEAQGIQQFAKFAIYRTDIMSESNEQLGTFIVKETKEFTSVLGFEKSHTSGSTRFEVPTQFYAKQIFLGPYHLFFVYCEDTAWLENIVSKASRIVEDNLGFVEVDDTAYADLTIIPEQGGVVFERKDDLINSHIGARLQHKLPLPTGDGGDDGKEKEQAEDVLRVIYAARNFAYHLHRKGSQNVAIRMELHDLESKFDMENIQWIRVPKGENLISKDPSYVRVTQVGNLGITIHNGTDVPLYPNVLYFDASDLAIQAWSLPAFGSDGEAKSNGSGRIDPPLLPHSKLTLGYGAGGASPWRFHLRKDEEKDLGFFKVFYASAPADFKSLAQPSPFRIDPSSRTPPNHPPQKYPDIWGELRVGVVQIR</sequence>
<dbReference type="Gene3D" id="3.40.50.1460">
    <property type="match status" value="1"/>
</dbReference>
<evidence type="ECO:0000313" key="5">
    <source>
        <dbReference type="Proteomes" id="UP000294933"/>
    </source>
</evidence>
<dbReference type="InterPro" id="IPR011600">
    <property type="entry name" value="Pept_C14_caspase"/>
</dbReference>
<dbReference type="PANTHER" id="PTHR48104:SF30">
    <property type="entry name" value="METACASPASE-1"/>
    <property type="match status" value="1"/>
</dbReference>
<gene>
    <name evidence="4" type="ORF">BD410DRAFT_839805</name>
</gene>
<dbReference type="EMBL" id="ML170175">
    <property type="protein sequence ID" value="TDL22352.1"/>
    <property type="molecule type" value="Genomic_DNA"/>
</dbReference>
<comment type="similarity">
    <text evidence="1">Belongs to the peptidase C14B family.</text>
</comment>
<dbReference type="GO" id="GO:0006508">
    <property type="term" value="P:proteolysis"/>
    <property type="evidence" value="ECO:0007669"/>
    <property type="project" value="InterPro"/>
</dbReference>
<dbReference type="OrthoDB" id="3223806at2759"/>
<evidence type="ECO:0000259" key="3">
    <source>
        <dbReference type="Pfam" id="PF00656"/>
    </source>
</evidence>